<accession>A0ABQ8T2Y4</accession>
<name>A0ABQ8T2Y4_PERAM</name>
<comment type="caution">
    <text evidence="2">The sequence shown here is derived from an EMBL/GenBank/DDBJ whole genome shotgun (WGS) entry which is preliminary data.</text>
</comment>
<dbReference type="Pfam" id="PF14529">
    <property type="entry name" value="Exo_endo_phos_2"/>
    <property type="match status" value="1"/>
</dbReference>
<sequence length="277" mass="32145">LQAGQRYVWLYVRKLHQEISEDKLTEHIKKGITRTVKCEQLDTLDHYRAFKMGIPYEDLEAASNPEFWPTGVLVRTFRFRRERNTGARLNSTQRHRSRKWIYQPGTQTQNIITDIDEALQPVIITGDFNCRAGKMDSKARIFFEYLSEEGFTLTNEHKVSTYNCHNGKSTIDLFKNDSLERKSIKILTDIASAPLRKHQPVIAFIQTSRYKKPGEHTTPMPEVLQTLVKEVLHEAKPDLSNIRNNIKENRLNEAVKTIHHIITAAQHTQTITRKAKP</sequence>
<gene>
    <name evidence="2" type="ORF">ANN_10679</name>
</gene>
<evidence type="ECO:0000313" key="2">
    <source>
        <dbReference type="EMBL" id="KAJ4440833.1"/>
    </source>
</evidence>
<dbReference type="Gene3D" id="3.60.10.10">
    <property type="entry name" value="Endonuclease/exonuclease/phosphatase"/>
    <property type="match status" value="1"/>
</dbReference>
<proteinExistence type="predicted"/>
<dbReference type="Proteomes" id="UP001148838">
    <property type="component" value="Unassembled WGS sequence"/>
</dbReference>
<feature type="non-terminal residue" evidence="2">
    <location>
        <position position="1"/>
    </location>
</feature>
<dbReference type="SUPFAM" id="SSF56219">
    <property type="entry name" value="DNase I-like"/>
    <property type="match status" value="1"/>
</dbReference>
<evidence type="ECO:0000313" key="3">
    <source>
        <dbReference type="Proteomes" id="UP001148838"/>
    </source>
</evidence>
<reference evidence="2 3" key="1">
    <citation type="journal article" date="2022" name="Allergy">
        <title>Genome assembly and annotation of Periplaneta americana reveal a comprehensive cockroach allergen profile.</title>
        <authorList>
            <person name="Wang L."/>
            <person name="Xiong Q."/>
            <person name="Saelim N."/>
            <person name="Wang L."/>
            <person name="Nong W."/>
            <person name="Wan A.T."/>
            <person name="Shi M."/>
            <person name="Liu X."/>
            <person name="Cao Q."/>
            <person name="Hui J.H.L."/>
            <person name="Sookrung N."/>
            <person name="Leung T.F."/>
            <person name="Tungtrongchitr A."/>
            <person name="Tsui S.K.W."/>
        </authorList>
    </citation>
    <scope>NUCLEOTIDE SEQUENCE [LARGE SCALE GENOMIC DNA]</scope>
    <source>
        <strain evidence="2">PWHHKU_190912</strain>
    </source>
</reference>
<feature type="domain" description="Endonuclease/exonuclease/phosphatase" evidence="1">
    <location>
        <begin position="106"/>
        <end position="174"/>
    </location>
</feature>
<dbReference type="InterPro" id="IPR036691">
    <property type="entry name" value="Endo/exonu/phosph_ase_sf"/>
</dbReference>
<dbReference type="EMBL" id="JAJSOF020000015">
    <property type="protein sequence ID" value="KAJ4440833.1"/>
    <property type="molecule type" value="Genomic_DNA"/>
</dbReference>
<evidence type="ECO:0000259" key="1">
    <source>
        <dbReference type="Pfam" id="PF14529"/>
    </source>
</evidence>
<organism evidence="2 3">
    <name type="scientific">Periplaneta americana</name>
    <name type="common">American cockroach</name>
    <name type="synonym">Blatta americana</name>
    <dbReference type="NCBI Taxonomy" id="6978"/>
    <lineage>
        <taxon>Eukaryota</taxon>
        <taxon>Metazoa</taxon>
        <taxon>Ecdysozoa</taxon>
        <taxon>Arthropoda</taxon>
        <taxon>Hexapoda</taxon>
        <taxon>Insecta</taxon>
        <taxon>Pterygota</taxon>
        <taxon>Neoptera</taxon>
        <taxon>Polyneoptera</taxon>
        <taxon>Dictyoptera</taxon>
        <taxon>Blattodea</taxon>
        <taxon>Blattoidea</taxon>
        <taxon>Blattidae</taxon>
        <taxon>Blattinae</taxon>
        <taxon>Periplaneta</taxon>
    </lineage>
</organism>
<protein>
    <recommendedName>
        <fullName evidence="1">Endonuclease/exonuclease/phosphatase domain-containing protein</fullName>
    </recommendedName>
</protein>
<keyword evidence="3" id="KW-1185">Reference proteome</keyword>
<dbReference type="InterPro" id="IPR005135">
    <property type="entry name" value="Endo/exonuclease/phosphatase"/>
</dbReference>